<organism evidence="1 2">
    <name type="scientific">Mucuna pruriens</name>
    <name type="common">Velvet bean</name>
    <name type="synonym">Dolichos pruriens</name>
    <dbReference type="NCBI Taxonomy" id="157652"/>
    <lineage>
        <taxon>Eukaryota</taxon>
        <taxon>Viridiplantae</taxon>
        <taxon>Streptophyta</taxon>
        <taxon>Embryophyta</taxon>
        <taxon>Tracheophyta</taxon>
        <taxon>Spermatophyta</taxon>
        <taxon>Magnoliopsida</taxon>
        <taxon>eudicotyledons</taxon>
        <taxon>Gunneridae</taxon>
        <taxon>Pentapetalae</taxon>
        <taxon>rosids</taxon>
        <taxon>fabids</taxon>
        <taxon>Fabales</taxon>
        <taxon>Fabaceae</taxon>
        <taxon>Papilionoideae</taxon>
        <taxon>50 kb inversion clade</taxon>
        <taxon>NPAAA clade</taxon>
        <taxon>indigoferoid/millettioid clade</taxon>
        <taxon>Phaseoleae</taxon>
        <taxon>Mucuna</taxon>
    </lineage>
</organism>
<keyword evidence="2" id="KW-1185">Reference proteome</keyword>
<evidence type="ECO:0000313" key="2">
    <source>
        <dbReference type="Proteomes" id="UP000257109"/>
    </source>
</evidence>
<dbReference type="AlphaFoldDB" id="A0A371GEN0"/>
<evidence type="ECO:0000313" key="1">
    <source>
        <dbReference type="EMBL" id="RDX88994.1"/>
    </source>
</evidence>
<dbReference type="Proteomes" id="UP000257109">
    <property type="component" value="Unassembled WGS sequence"/>
</dbReference>
<dbReference type="OrthoDB" id="1455480at2759"/>
<sequence length="150" mass="16120">MLAGLRSLCTRGSGFVWWRNNKPVPISAAILNLSCHGIGGLFPLTNRQSSKLPFDMCSYTRQPYSGQAPRRRTISAILFCASAVSMAALDLAFSFSATANAASSASLASSNLLSSSNFQRWSSTACDALHNMSGLMFRATSSLFRLIVIN</sequence>
<gene>
    <name evidence="1" type="ORF">CR513_29332</name>
</gene>
<reference evidence="1" key="1">
    <citation type="submission" date="2018-05" db="EMBL/GenBank/DDBJ databases">
        <title>Draft genome of Mucuna pruriens seed.</title>
        <authorList>
            <person name="Nnadi N.E."/>
            <person name="Vos R."/>
            <person name="Hasami M.H."/>
            <person name="Devisetty U.K."/>
            <person name="Aguiy J.C."/>
        </authorList>
    </citation>
    <scope>NUCLEOTIDE SEQUENCE [LARGE SCALE GENOMIC DNA]</scope>
    <source>
        <strain evidence="1">JCA_2017</strain>
    </source>
</reference>
<protein>
    <submittedName>
        <fullName evidence="1">Uncharacterized protein</fullName>
    </submittedName>
</protein>
<accession>A0A371GEN0</accession>
<comment type="caution">
    <text evidence="1">The sequence shown here is derived from an EMBL/GenBank/DDBJ whole genome shotgun (WGS) entry which is preliminary data.</text>
</comment>
<proteinExistence type="predicted"/>
<name>A0A371GEN0_MUCPR</name>
<dbReference type="EMBL" id="QJKJ01005791">
    <property type="protein sequence ID" value="RDX88994.1"/>
    <property type="molecule type" value="Genomic_DNA"/>
</dbReference>
<feature type="non-terminal residue" evidence="1">
    <location>
        <position position="1"/>
    </location>
</feature>